<dbReference type="EMBL" id="PHIG01000005">
    <property type="protein sequence ID" value="PJK31503.1"/>
    <property type="molecule type" value="Genomic_DNA"/>
</dbReference>
<dbReference type="AlphaFoldDB" id="A0A2M9G729"/>
<dbReference type="Gene3D" id="3.90.1150.10">
    <property type="entry name" value="Aspartate Aminotransferase, domain 1"/>
    <property type="match status" value="1"/>
</dbReference>
<evidence type="ECO:0000259" key="2">
    <source>
        <dbReference type="Pfam" id="PF00266"/>
    </source>
</evidence>
<dbReference type="SUPFAM" id="SSF53383">
    <property type="entry name" value="PLP-dependent transferases"/>
    <property type="match status" value="1"/>
</dbReference>
<dbReference type="PANTHER" id="PTHR43586:SF15">
    <property type="entry name" value="BLR3095 PROTEIN"/>
    <property type="match status" value="1"/>
</dbReference>
<keyword evidence="4" id="KW-1185">Reference proteome</keyword>
<proteinExistence type="predicted"/>
<evidence type="ECO:0000313" key="4">
    <source>
        <dbReference type="Proteomes" id="UP000229498"/>
    </source>
</evidence>
<comment type="caution">
    <text evidence="3">The sequence shown here is derived from an EMBL/GenBank/DDBJ whole genome shotgun (WGS) entry which is preliminary data.</text>
</comment>
<dbReference type="InterPro" id="IPR015421">
    <property type="entry name" value="PyrdxlP-dep_Trfase_major"/>
</dbReference>
<protein>
    <submittedName>
        <fullName evidence="3">Aminotransferase</fullName>
    </submittedName>
</protein>
<keyword evidence="3" id="KW-0032">Aminotransferase</keyword>
<organism evidence="3 4">
    <name type="scientific">Minwuia thermotolerans</name>
    <dbReference type="NCBI Taxonomy" id="2056226"/>
    <lineage>
        <taxon>Bacteria</taxon>
        <taxon>Pseudomonadati</taxon>
        <taxon>Pseudomonadota</taxon>
        <taxon>Alphaproteobacteria</taxon>
        <taxon>Minwuiales</taxon>
        <taxon>Minwuiaceae</taxon>
        <taxon>Minwuia</taxon>
    </lineage>
</organism>
<dbReference type="Pfam" id="PF00266">
    <property type="entry name" value="Aminotran_5"/>
    <property type="match status" value="1"/>
</dbReference>
<dbReference type="Proteomes" id="UP000229498">
    <property type="component" value="Unassembled WGS sequence"/>
</dbReference>
<dbReference type="InterPro" id="IPR015422">
    <property type="entry name" value="PyrdxlP-dep_Trfase_small"/>
</dbReference>
<gene>
    <name evidence="3" type="ORF">CVT23_01955</name>
</gene>
<dbReference type="PANTHER" id="PTHR43586">
    <property type="entry name" value="CYSTEINE DESULFURASE"/>
    <property type="match status" value="1"/>
</dbReference>
<keyword evidence="1" id="KW-0663">Pyridoxal phosphate</keyword>
<dbReference type="InterPro" id="IPR000192">
    <property type="entry name" value="Aminotrans_V_dom"/>
</dbReference>
<keyword evidence="3" id="KW-0808">Transferase</keyword>
<dbReference type="OrthoDB" id="9804366at2"/>
<evidence type="ECO:0000256" key="1">
    <source>
        <dbReference type="ARBA" id="ARBA00022898"/>
    </source>
</evidence>
<accession>A0A2M9G729</accession>
<name>A0A2M9G729_9PROT</name>
<reference evidence="3 4" key="1">
    <citation type="submission" date="2017-11" db="EMBL/GenBank/DDBJ databases">
        <title>Draft genome sequence of Rhizobiales bacterium SY3-13.</title>
        <authorList>
            <person name="Sun C."/>
        </authorList>
    </citation>
    <scope>NUCLEOTIDE SEQUENCE [LARGE SCALE GENOMIC DNA]</scope>
    <source>
        <strain evidence="3 4">SY3-13</strain>
    </source>
</reference>
<dbReference type="GO" id="GO:0008483">
    <property type="term" value="F:transaminase activity"/>
    <property type="evidence" value="ECO:0007669"/>
    <property type="project" value="UniProtKB-KW"/>
</dbReference>
<sequence length="355" mass="38418">MGPLMHGVVEAVAKGTARKARPWTVSSDDFFTETEHARGLLARMIDATADDVAVVPSASYGLAVAARNIPVAAGQRIIVLKDQFPSNVYGWRELARARGAEVVTLDRGQDGDWTRVILDAIDERTALAALAQNHWTDGSLIDLERVGARLREVGAALALDLTQSLGAMPFSVRRVRPDFMAAACYKWLLGPYSVGFLYADPKWHGGEPIEQSWMTRSNAEDFAGLVKYVDGFRPGARRFDMGEFSNFALMPGAIAAMEQILDWTPKAISETLGTRTADIAARAARLGLSSPPEGARAPHFLGLGFPEALPPGLVEALAARNVHVSVRGQSMRVTPHLYNNDEDVARLMDALGAVL</sequence>
<dbReference type="Gene3D" id="3.40.640.10">
    <property type="entry name" value="Type I PLP-dependent aspartate aminotransferase-like (Major domain)"/>
    <property type="match status" value="1"/>
</dbReference>
<evidence type="ECO:0000313" key="3">
    <source>
        <dbReference type="EMBL" id="PJK31503.1"/>
    </source>
</evidence>
<dbReference type="InterPro" id="IPR015424">
    <property type="entry name" value="PyrdxlP-dep_Trfase"/>
</dbReference>
<feature type="domain" description="Aminotransferase class V" evidence="2">
    <location>
        <begin position="27"/>
        <end position="201"/>
    </location>
</feature>